<organism evidence="2 3">
    <name type="scientific">Hydnum rufescens UP504</name>
    <dbReference type="NCBI Taxonomy" id="1448309"/>
    <lineage>
        <taxon>Eukaryota</taxon>
        <taxon>Fungi</taxon>
        <taxon>Dikarya</taxon>
        <taxon>Basidiomycota</taxon>
        <taxon>Agaricomycotina</taxon>
        <taxon>Agaricomycetes</taxon>
        <taxon>Cantharellales</taxon>
        <taxon>Hydnaceae</taxon>
        <taxon>Hydnum</taxon>
    </lineage>
</organism>
<comment type="caution">
    <text evidence="2">The sequence shown here is derived from an EMBL/GenBank/DDBJ whole genome shotgun (WGS) entry which is preliminary data.</text>
</comment>
<gene>
    <name evidence="2" type="ORF">BS47DRAFT_1342388</name>
</gene>
<evidence type="ECO:0000313" key="3">
    <source>
        <dbReference type="Proteomes" id="UP000886523"/>
    </source>
</evidence>
<accession>A0A9P6AZQ1</accession>
<feature type="non-terminal residue" evidence="2">
    <location>
        <position position="183"/>
    </location>
</feature>
<dbReference type="EMBL" id="MU128954">
    <property type="protein sequence ID" value="KAF9514998.1"/>
    <property type="molecule type" value="Genomic_DNA"/>
</dbReference>
<feature type="signal peptide" evidence="1">
    <location>
        <begin position="1"/>
        <end position="17"/>
    </location>
</feature>
<proteinExistence type="predicted"/>
<dbReference type="AlphaFoldDB" id="A0A9P6AZQ1"/>
<protein>
    <recommendedName>
        <fullName evidence="4">Secreted protein</fullName>
    </recommendedName>
</protein>
<reference evidence="2" key="1">
    <citation type="journal article" date="2020" name="Nat. Commun.">
        <title>Large-scale genome sequencing of mycorrhizal fungi provides insights into the early evolution of symbiotic traits.</title>
        <authorList>
            <person name="Miyauchi S."/>
            <person name="Kiss E."/>
            <person name="Kuo A."/>
            <person name="Drula E."/>
            <person name="Kohler A."/>
            <person name="Sanchez-Garcia M."/>
            <person name="Morin E."/>
            <person name="Andreopoulos B."/>
            <person name="Barry K.W."/>
            <person name="Bonito G."/>
            <person name="Buee M."/>
            <person name="Carver A."/>
            <person name="Chen C."/>
            <person name="Cichocki N."/>
            <person name="Clum A."/>
            <person name="Culley D."/>
            <person name="Crous P.W."/>
            <person name="Fauchery L."/>
            <person name="Girlanda M."/>
            <person name="Hayes R.D."/>
            <person name="Keri Z."/>
            <person name="LaButti K."/>
            <person name="Lipzen A."/>
            <person name="Lombard V."/>
            <person name="Magnuson J."/>
            <person name="Maillard F."/>
            <person name="Murat C."/>
            <person name="Nolan M."/>
            <person name="Ohm R.A."/>
            <person name="Pangilinan J."/>
            <person name="Pereira M.F."/>
            <person name="Perotto S."/>
            <person name="Peter M."/>
            <person name="Pfister S."/>
            <person name="Riley R."/>
            <person name="Sitrit Y."/>
            <person name="Stielow J.B."/>
            <person name="Szollosi G."/>
            <person name="Zifcakova L."/>
            <person name="Stursova M."/>
            <person name="Spatafora J.W."/>
            <person name="Tedersoo L."/>
            <person name="Vaario L.M."/>
            <person name="Yamada A."/>
            <person name="Yan M."/>
            <person name="Wang P."/>
            <person name="Xu J."/>
            <person name="Bruns T."/>
            <person name="Baldrian P."/>
            <person name="Vilgalys R."/>
            <person name="Dunand C."/>
            <person name="Henrissat B."/>
            <person name="Grigoriev I.V."/>
            <person name="Hibbett D."/>
            <person name="Nagy L.G."/>
            <person name="Martin F.M."/>
        </authorList>
    </citation>
    <scope>NUCLEOTIDE SEQUENCE</scope>
    <source>
        <strain evidence="2">UP504</strain>
    </source>
</reference>
<name>A0A9P6AZQ1_9AGAM</name>
<keyword evidence="1" id="KW-0732">Signal</keyword>
<evidence type="ECO:0008006" key="4">
    <source>
        <dbReference type="Google" id="ProtNLM"/>
    </source>
</evidence>
<evidence type="ECO:0000313" key="2">
    <source>
        <dbReference type="EMBL" id="KAF9514998.1"/>
    </source>
</evidence>
<keyword evidence="3" id="KW-1185">Reference proteome</keyword>
<sequence>MQMTLGFSLVIFYPMHAATTKSTNARSRFETYSLLKAAVRYFPRHIATLVIRASVAYRRDNYSRLSPRPTHSRNPKGLWSVATLSTLSGLYTDQQPSLHCPINTCLKTSSYMMRSNVFLSMSHRGIFFTTIIPLLDDWSPRLMHIRLSTPSFILVPVLRPTYIQGQIAWICLSSLFRAPCTAF</sequence>
<feature type="chain" id="PRO_5040365069" description="Secreted protein" evidence="1">
    <location>
        <begin position="18"/>
        <end position="183"/>
    </location>
</feature>
<dbReference type="Proteomes" id="UP000886523">
    <property type="component" value="Unassembled WGS sequence"/>
</dbReference>
<evidence type="ECO:0000256" key="1">
    <source>
        <dbReference type="SAM" id="SignalP"/>
    </source>
</evidence>